<dbReference type="Gene3D" id="3.30.450.40">
    <property type="match status" value="1"/>
</dbReference>
<dbReference type="PANTHER" id="PTHR33745:SF8">
    <property type="entry name" value="BLUE-LIGHT PHOTORECEPTOR"/>
    <property type="match status" value="1"/>
</dbReference>
<evidence type="ECO:0000313" key="3">
    <source>
        <dbReference type="Proteomes" id="UP001597109"/>
    </source>
</evidence>
<comment type="caution">
    <text evidence="2">The sequence shown here is derived from an EMBL/GenBank/DDBJ whole genome shotgun (WGS) entry which is preliminary data.</text>
</comment>
<evidence type="ECO:0000259" key="1">
    <source>
        <dbReference type="PROSITE" id="PS50801"/>
    </source>
</evidence>
<dbReference type="InterPro" id="IPR003018">
    <property type="entry name" value="GAF"/>
</dbReference>
<dbReference type="InterPro" id="IPR029016">
    <property type="entry name" value="GAF-like_dom_sf"/>
</dbReference>
<dbReference type="SUPFAM" id="SSF55781">
    <property type="entry name" value="GAF domain-like"/>
    <property type="match status" value="1"/>
</dbReference>
<gene>
    <name evidence="2" type="ORF">ACFQ1X_13755</name>
</gene>
<protein>
    <submittedName>
        <fullName evidence="2">GAF domain-containing protein</fullName>
    </submittedName>
</protein>
<feature type="domain" description="STAS" evidence="1">
    <location>
        <begin position="165"/>
        <end position="275"/>
    </location>
</feature>
<keyword evidence="3" id="KW-1185">Reference proteome</keyword>
<dbReference type="EMBL" id="JBHTKI010000022">
    <property type="protein sequence ID" value="MFD1032500.1"/>
    <property type="molecule type" value="Genomic_DNA"/>
</dbReference>
<dbReference type="Gene3D" id="3.30.750.24">
    <property type="entry name" value="STAS domain"/>
    <property type="match status" value="1"/>
</dbReference>
<accession>A0ABW3LDP4</accession>
<evidence type="ECO:0000313" key="2">
    <source>
        <dbReference type="EMBL" id="MFD1032500.1"/>
    </source>
</evidence>
<dbReference type="CDD" id="cd07041">
    <property type="entry name" value="STAS_RsbR_RsbS_like"/>
    <property type="match status" value="1"/>
</dbReference>
<dbReference type="InterPro" id="IPR002645">
    <property type="entry name" value="STAS_dom"/>
</dbReference>
<reference evidence="3" key="1">
    <citation type="journal article" date="2019" name="Int. J. Syst. Evol. Microbiol.">
        <title>The Global Catalogue of Microorganisms (GCM) 10K type strain sequencing project: providing services to taxonomists for standard genome sequencing and annotation.</title>
        <authorList>
            <consortium name="The Broad Institute Genomics Platform"/>
            <consortium name="The Broad Institute Genome Sequencing Center for Infectious Disease"/>
            <person name="Wu L."/>
            <person name="Ma J."/>
        </authorList>
    </citation>
    <scope>NUCLEOTIDE SEQUENCE [LARGE SCALE GENOMIC DNA]</scope>
    <source>
        <strain evidence="3">CCUG 56756</strain>
    </source>
</reference>
<dbReference type="SMART" id="SM00065">
    <property type="entry name" value="GAF"/>
    <property type="match status" value="1"/>
</dbReference>
<dbReference type="InterPro" id="IPR051932">
    <property type="entry name" value="Bact_StressResp_Reg"/>
</dbReference>
<dbReference type="Pfam" id="PF01740">
    <property type="entry name" value="STAS"/>
    <property type="match status" value="1"/>
</dbReference>
<organism evidence="2 3">
    <name type="scientific">Metaplanococcus flavidus</name>
    <dbReference type="NCBI Taxonomy" id="569883"/>
    <lineage>
        <taxon>Bacteria</taxon>
        <taxon>Bacillati</taxon>
        <taxon>Bacillota</taxon>
        <taxon>Bacilli</taxon>
        <taxon>Bacillales</taxon>
        <taxon>Caryophanaceae</taxon>
        <taxon>Metaplanococcus</taxon>
    </lineage>
</organism>
<dbReference type="RefSeq" id="WP_144838302.1">
    <property type="nucleotide sequence ID" value="NZ_JBHTKI010000022.1"/>
</dbReference>
<dbReference type="PROSITE" id="PS50801">
    <property type="entry name" value="STAS"/>
    <property type="match status" value="1"/>
</dbReference>
<dbReference type="InterPro" id="IPR036513">
    <property type="entry name" value="STAS_dom_sf"/>
</dbReference>
<name>A0ABW3LDP4_9BACL</name>
<dbReference type="PANTHER" id="PTHR33745">
    <property type="entry name" value="RSBT ANTAGONIST PROTEIN RSBS-RELATED"/>
    <property type="match status" value="1"/>
</dbReference>
<sequence>MENLAKGSTRQFENFNEAANQVLKMLSGRMQINTLFIAENDGTTNKITNAYNRAEELVTAGSESPLDQTFCGLSIRHGEDALAIADISADEGAAALDIAADYNNGSFMGIPIYYENGRVYGTICGLDKNPYTFTEEDQEMFMMLSSLLTYILELETAKKEIQKLSSPLVPLTNGISILPIIGHITLARANQMIEDVVEKVGQGIDYLIVDFSGITQIDSRIEQPLLDLIKTLKIMGVTPIITGISPSVALNVPHFAYSLKGERMEATLKIAIEQMGFVLTKKEDVVARR</sequence>
<dbReference type="Proteomes" id="UP001597109">
    <property type="component" value="Unassembled WGS sequence"/>
</dbReference>
<dbReference type="SUPFAM" id="SSF52091">
    <property type="entry name" value="SpoIIaa-like"/>
    <property type="match status" value="1"/>
</dbReference>
<proteinExistence type="predicted"/>
<dbReference type="Pfam" id="PF13185">
    <property type="entry name" value="GAF_2"/>
    <property type="match status" value="1"/>
</dbReference>